<proteinExistence type="predicted"/>
<feature type="region of interest" description="Disordered" evidence="1">
    <location>
        <begin position="1"/>
        <end position="20"/>
    </location>
</feature>
<name>A0A4U5MRU9_STECR</name>
<protein>
    <submittedName>
        <fullName evidence="2">Uncharacterized protein</fullName>
    </submittedName>
</protein>
<sequence length="82" mass="9167">MQSGSHRSCLEQSPLPETLGSNGYLIHPSEYFEIGVSKIILKACKNVYWPADTTKDSMSQVGVFFRLSFEEIFGFTVIQCAT</sequence>
<dbReference type="Proteomes" id="UP000298663">
    <property type="component" value="Unassembled WGS sequence"/>
</dbReference>
<gene>
    <name evidence="2" type="ORF">L596_019806</name>
</gene>
<evidence type="ECO:0000256" key="1">
    <source>
        <dbReference type="SAM" id="MobiDB-lite"/>
    </source>
</evidence>
<comment type="caution">
    <text evidence="2">The sequence shown here is derived from an EMBL/GenBank/DDBJ whole genome shotgun (WGS) entry which is preliminary data.</text>
</comment>
<reference evidence="2 3" key="2">
    <citation type="journal article" date="2019" name="G3 (Bethesda)">
        <title>Hybrid Assembly of the Genome of the Entomopathogenic Nematode Steinernema carpocapsae Identifies the X-Chromosome.</title>
        <authorList>
            <person name="Serra L."/>
            <person name="Macchietto M."/>
            <person name="Macias-Munoz A."/>
            <person name="McGill C.J."/>
            <person name="Rodriguez I.M."/>
            <person name="Rodriguez B."/>
            <person name="Murad R."/>
            <person name="Mortazavi A."/>
        </authorList>
    </citation>
    <scope>NUCLEOTIDE SEQUENCE [LARGE SCALE GENOMIC DNA]</scope>
    <source>
        <strain evidence="2 3">ALL</strain>
    </source>
</reference>
<evidence type="ECO:0000313" key="2">
    <source>
        <dbReference type="EMBL" id="TKR72338.1"/>
    </source>
</evidence>
<organism evidence="2 3">
    <name type="scientific">Steinernema carpocapsae</name>
    <name type="common">Entomopathogenic nematode</name>
    <dbReference type="NCBI Taxonomy" id="34508"/>
    <lineage>
        <taxon>Eukaryota</taxon>
        <taxon>Metazoa</taxon>
        <taxon>Ecdysozoa</taxon>
        <taxon>Nematoda</taxon>
        <taxon>Chromadorea</taxon>
        <taxon>Rhabditida</taxon>
        <taxon>Tylenchina</taxon>
        <taxon>Panagrolaimomorpha</taxon>
        <taxon>Strongyloidoidea</taxon>
        <taxon>Steinernematidae</taxon>
        <taxon>Steinernema</taxon>
    </lineage>
</organism>
<dbReference type="AlphaFoldDB" id="A0A4U5MRU9"/>
<reference evidence="2 3" key="1">
    <citation type="journal article" date="2015" name="Genome Biol.">
        <title>Comparative genomics of Steinernema reveals deeply conserved gene regulatory networks.</title>
        <authorList>
            <person name="Dillman A.R."/>
            <person name="Macchietto M."/>
            <person name="Porter C.F."/>
            <person name="Rogers A."/>
            <person name="Williams B."/>
            <person name="Antoshechkin I."/>
            <person name="Lee M.M."/>
            <person name="Goodwin Z."/>
            <person name="Lu X."/>
            <person name="Lewis E.E."/>
            <person name="Goodrich-Blair H."/>
            <person name="Stock S.P."/>
            <person name="Adams B.J."/>
            <person name="Sternberg P.W."/>
            <person name="Mortazavi A."/>
        </authorList>
    </citation>
    <scope>NUCLEOTIDE SEQUENCE [LARGE SCALE GENOMIC DNA]</scope>
    <source>
        <strain evidence="2 3">ALL</strain>
    </source>
</reference>
<accession>A0A4U5MRU9</accession>
<keyword evidence="3" id="KW-1185">Reference proteome</keyword>
<evidence type="ECO:0000313" key="3">
    <source>
        <dbReference type="Proteomes" id="UP000298663"/>
    </source>
</evidence>
<dbReference type="EMBL" id="AZBU02000006">
    <property type="protein sequence ID" value="TKR72338.1"/>
    <property type="molecule type" value="Genomic_DNA"/>
</dbReference>